<proteinExistence type="predicted"/>
<name>A0A0K1IV06_HALGI</name>
<reference evidence="2" key="1">
    <citation type="journal article" date="2015" name="J. Biotechnol.">
        <title>Complete genome sequence of Haloferax gibbonsii strain ARA6, a potential producer of polyhydroxyalkanoates and halocins isolated from Araruama, Rio de Janeiro, Brasil.</title>
        <authorList>
            <person name="Pinto L.H."/>
            <person name="D'Alincourt Carvalho-Assef A.P."/>
            <person name="Vieira R.P."/>
            <person name="Clementino M.M."/>
            <person name="Albano R.M."/>
        </authorList>
    </citation>
    <scope>NUCLEOTIDE SEQUENCE [LARGE SCALE GENOMIC DNA]</scope>
    <source>
        <strain evidence="2">ARA6</strain>
    </source>
</reference>
<dbReference type="AlphaFoldDB" id="A0A0K1IV06"/>
<dbReference type="EMBL" id="CP011947">
    <property type="protein sequence ID" value="AKU08143.1"/>
    <property type="molecule type" value="Genomic_DNA"/>
</dbReference>
<dbReference type="KEGG" id="hgi:ABY42_10490"/>
<evidence type="ECO:0000313" key="2">
    <source>
        <dbReference type="Proteomes" id="UP000066124"/>
    </source>
</evidence>
<accession>A0A0K1IV06</accession>
<evidence type="ECO:0000313" key="1">
    <source>
        <dbReference type="EMBL" id="AKU08143.1"/>
    </source>
</evidence>
<organism evidence="1 2">
    <name type="scientific">Haloferax gibbonsii</name>
    <dbReference type="NCBI Taxonomy" id="35746"/>
    <lineage>
        <taxon>Archaea</taxon>
        <taxon>Methanobacteriati</taxon>
        <taxon>Methanobacteriota</taxon>
        <taxon>Stenosarchaea group</taxon>
        <taxon>Halobacteria</taxon>
        <taxon>Halobacteriales</taxon>
        <taxon>Haloferacaceae</taxon>
        <taxon>Haloferax</taxon>
    </lineage>
</organism>
<gene>
    <name evidence="1" type="ORF">ABY42_10490</name>
</gene>
<dbReference type="PATRIC" id="fig|35746.4.peg.2249"/>
<sequence length="64" mass="6988">MSAHEELQMHLTQALTRTTEPDVQAHLHAALESCQELPTTLVACPACGVVGLPERIEIHDCRQG</sequence>
<protein>
    <submittedName>
        <fullName evidence="1">Uncharacterized protein</fullName>
    </submittedName>
</protein>
<dbReference type="Proteomes" id="UP000066124">
    <property type="component" value="Chromosome"/>
</dbReference>